<evidence type="ECO:0000313" key="2">
    <source>
        <dbReference type="Proteomes" id="UP000817854"/>
    </source>
</evidence>
<dbReference type="RefSeq" id="WP_140961456.1">
    <property type="nucleotide sequence ID" value="NZ_VEVQ02000003.1"/>
</dbReference>
<name>A0ABX0IP79_9FLAO</name>
<reference evidence="1" key="1">
    <citation type="submission" date="2019-05" db="EMBL/GenBank/DDBJ databases">
        <authorList>
            <person name="Lianzixin W."/>
        </authorList>
    </citation>
    <scope>NUCLEOTIDE SEQUENCE</scope>
    <source>
        <strain evidence="1">EC11</strain>
    </source>
</reference>
<reference evidence="1" key="2">
    <citation type="submission" date="2020-02" db="EMBL/GenBank/DDBJ databases">
        <title>Flavobacterium profundi sp. nov., isolated from a deep-sea seamount.</title>
        <authorList>
            <person name="Zhang D.-C."/>
        </authorList>
    </citation>
    <scope>NUCLEOTIDE SEQUENCE</scope>
    <source>
        <strain evidence="1">EC11</strain>
    </source>
</reference>
<accession>A0ABX0IP79</accession>
<dbReference type="InterPro" id="IPR021272">
    <property type="entry name" value="DUF2851"/>
</dbReference>
<sequence>MKEDFLHYIWLHKKLDVTKLFTLKKEKIEILSFGQYLQTAGPDFFNAQLIIGNQKWAGNIEIHLKSSDWYLHNHEIDENYNNVILHVVWEHDVEIYRKNNLEIPVLELKQYVSLNEIDNYKKLMLSKTWINCENQISNVDKIIVENWKERLFFERLERKSKTVLELLKETKNDWDAVLFCLLAKNFGLNTNGEIIYKMAKELSFAIIRKESNQLENIEALFYGCTNLLNDKLEDTYFQNLNSKWKFLKNKYRLNEKRNEETLQFYKLRPDNFPTIRLSQLAVLYHTRHNIFQQSCNVKEIEKLYELFAVKASKYWDNHYNFDKESTFKKKLISKSFIDLIIINTIIPLQFAYLNYIGKDNLEEIIHLIRQIQPEKNSIIKKFNHFNVKVKTAFDSQSLLQLKKEYCDGNRCLSCNIGISLIKN</sequence>
<dbReference type="Pfam" id="PF11013">
    <property type="entry name" value="DUF2851"/>
    <property type="match status" value="1"/>
</dbReference>
<proteinExistence type="predicted"/>
<gene>
    <name evidence="1" type="ORF">FIA58_006745</name>
</gene>
<dbReference type="EMBL" id="VEVQ02000003">
    <property type="protein sequence ID" value="NHN25368.1"/>
    <property type="molecule type" value="Genomic_DNA"/>
</dbReference>
<evidence type="ECO:0000313" key="1">
    <source>
        <dbReference type="EMBL" id="NHN25368.1"/>
    </source>
</evidence>
<keyword evidence="2" id="KW-1185">Reference proteome</keyword>
<comment type="caution">
    <text evidence="1">The sequence shown here is derived from an EMBL/GenBank/DDBJ whole genome shotgun (WGS) entry which is preliminary data.</text>
</comment>
<protein>
    <submittedName>
        <fullName evidence="1">DUF2851 family protein</fullName>
    </submittedName>
</protein>
<organism evidence="1 2">
    <name type="scientific">Flavobacterium jejuense</name>
    <dbReference type="NCBI Taxonomy" id="1544455"/>
    <lineage>
        <taxon>Bacteria</taxon>
        <taxon>Pseudomonadati</taxon>
        <taxon>Bacteroidota</taxon>
        <taxon>Flavobacteriia</taxon>
        <taxon>Flavobacteriales</taxon>
        <taxon>Flavobacteriaceae</taxon>
        <taxon>Flavobacterium</taxon>
    </lineage>
</organism>
<dbReference type="Proteomes" id="UP000817854">
    <property type="component" value="Unassembled WGS sequence"/>
</dbReference>